<feature type="chain" id="PRO_5044568191" evidence="6">
    <location>
        <begin position="23"/>
        <end position="547"/>
    </location>
</feature>
<evidence type="ECO:0000313" key="11">
    <source>
        <dbReference type="Proteomes" id="UP000240624"/>
    </source>
</evidence>
<dbReference type="GO" id="GO:0008381">
    <property type="term" value="F:mechanosensitive monoatomic ion channel activity"/>
    <property type="evidence" value="ECO:0007669"/>
    <property type="project" value="UniProtKB-ARBA"/>
</dbReference>
<dbReference type="PANTHER" id="PTHR30566:SF25">
    <property type="entry name" value="INNER MEMBRANE PROTEIN"/>
    <property type="match status" value="1"/>
</dbReference>
<dbReference type="AlphaFoldDB" id="A0A1X6YXV4"/>
<evidence type="ECO:0000256" key="2">
    <source>
        <dbReference type="ARBA" id="ARBA00022692"/>
    </source>
</evidence>
<reference evidence="8 11" key="2">
    <citation type="submission" date="2018-03" db="EMBL/GenBank/DDBJ databases">
        <title>Genomic Encyclopedia of Archaeal and Bacterial Type Strains, Phase II (KMG-II): from individual species to whole genera.</title>
        <authorList>
            <person name="Goeker M."/>
        </authorList>
    </citation>
    <scope>NUCLEOTIDE SEQUENCE [LARGE SCALE GENOMIC DNA]</scope>
    <source>
        <strain evidence="8 11">DSM 29956</strain>
    </source>
</reference>
<dbReference type="EMBL" id="PYGB01000002">
    <property type="protein sequence ID" value="PSK87769.1"/>
    <property type="molecule type" value="Genomic_DNA"/>
</dbReference>
<reference evidence="9 10" key="1">
    <citation type="submission" date="2017-03" db="EMBL/GenBank/DDBJ databases">
        <authorList>
            <person name="Afonso C.L."/>
            <person name="Miller P.J."/>
            <person name="Scott M.A."/>
            <person name="Spackman E."/>
            <person name="Goraichik I."/>
            <person name="Dimitrov K.M."/>
            <person name="Suarez D.L."/>
            <person name="Swayne D.E."/>
        </authorList>
    </citation>
    <scope>NUCLEOTIDE SEQUENCE [LARGE SCALE GENOMIC DNA]</scope>
    <source>
        <strain evidence="9 10">CECT 8367</strain>
    </source>
</reference>
<feature type="transmembrane region" description="Helical" evidence="5">
    <location>
        <begin position="271"/>
        <end position="291"/>
    </location>
</feature>
<feature type="domain" description="Mechanosensitive ion channel MscS" evidence="7">
    <location>
        <begin position="376"/>
        <end position="441"/>
    </location>
</feature>
<evidence type="ECO:0000256" key="6">
    <source>
        <dbReference type="SAM" id="SignalP"/>
    </source>
</evidence>
<dbReference type="Proteomes" id="UP000193495">
    <property type="component" value="Unassembled WGS sequence"/>
</dbReference>
<keyword evidence="6" id="KW-0732">Signal</keyword>
<organism evidence="9 10">
    <name type="scientific">Limimaricola soesokkakensis</name>
    <dbReference type="NCBI Taxonomy" id="1343159"/>
    <lineage>
        <taxon>Bacteria</taxon>
        <taxon>Pseudomonadati</taxon>
        <taxon>Pseudomonadota</taxon>
        <taxon>Alphaproteobacteria</taxon>
        <taxon>Rhodobacterales</taxon>
        <taxon>Paracoccaceae</taxon>
        <taxon>Limimaricola</taxon>
    </lineage>
</organism>
<evidence type="ECO:0000256" key="3">
    <source>
        <dbReference type="ARBA" id="ARBA00022989"/>
    </source>
</evidence>
<evidence type="ECO:0000256" key="5">
    <source>
        <dbReference type="SAM" id="Phobius"/>
    </source>
</evidence>
<dbReference type="InterPro" id="IPR023408">
    <property type="entry name" value="MscS_beta-dom_sf"/>
</dbReference>
<sequence>MPIKTLIAACALLVWLPVAVLAQDTSVFEVDTLNEGLPPPPDRLDRSTPQSSMEALFELIEAHEYETAAHLLNLVDVPPEEQVERGARLAADLVEVLDRIAVINWTALLERPDALDANASAESPVAGQPQRSILIDVVELGNRAVAIRLNRLKPGDADPVWVFSRQTVANIPALHAIYGPTRFEEEMPEAWREHAFWGLRWWELVAFPAMLLLVGAAGWTTGRLQAALASRAKGRLVTDFLRATRMPIILAICSGLTAVLSHSLFMFSGRINSVLVPLIALGFTAAALIFVMNGIDAVLNRVVPFDDDTLSEPRMENRRNLATRIAAWRRVLIIAIVLIGGAIVLAEAQFFGSLGLSILASAGALTLLIGFAARHILGNILASLQIAMNRSAKIGDKLEFRGHIVTVERINFTYVQLLDWTGVRLIVPVSEFVAEPFENWTMRTPSMIRTIKIKLAHDAEVQPLRDAFFEIIDDQDPDEVQARDQHFVMVADQDVFGQEVWFCLACAKADTAWTLSCQVREALLERARARAADGYAVFPQVNPAEAA</sequence>
<feature type="transmembrane region" description="Helical" evidence="5">
    <location>
        <begin position="243"/>
        <end position="265"/>
    </location>
</feature>
<evidence type="ECO:0000313" key="10">
    <source>
        <dbReference type="Proteomes" id="UP000193495"/>
    </source>
</evidence>
<name>A0A1X6YXV4_9RHOB</name>
<evidence type="ECO:0000313" key="8">
    <source>
        <dbReference type="EMBL" id="PSK87769.1"/>
    </source>
</evidence>
<dbReference type="GO" id="GO:0016020">
    <property type="term" value="C:membrane"/>
    <property type="evidence" value="ECO:0007669"/>
    <property type="project" value="UniProtKB-SubCell"/>
</dbReference>
<feature type="transmembrane region" description="Helical" evidence="5">
    <location>
        <begin position="351"/>
        <end position="373"/>
    </location>
</feature>
<dbReference type="Gene3D" id="1.10.287.1260">
    <property type="match status" value="1"/>
</dbReference>
<comment type="subcellular location">
    <subcellularLocation>
        <location evidence="1">Membrane</location>
    </subcellularLocation>
</comment>
<dbReference type="Gene3D" id="2.30.30.60">
    <property type="match status" value="1"/>
</dbReference>
<evidence type="ECO:0000256" key="1">
    <source>
        <dbReference type="ARBA" id="ARBA00004370"/>
    </source>
</evidence>
<protein>
    <submittedName>
        <fullName evidence="9">Mechanosensitive channel MscK</fullName>
    </submittedName>
    <submittedName>
        <fullName evidence="8">Mechanosensitive ion channel-like protein</fullName>
    </submittedName>
</protein>
<feature type="signal peptide" evidence="6">
    <location>
        <begin position="1"/>
        <end position="22"/>
    </location>
</feature>
<keyword evidence="2 5" id="KW-0812">Transmembrane</keyword>
<proteinExistence type="predicted"/>
<dbReference type="EMBL" id="FWFY01000003">
    <property type="protein sequence ID" value="SLN34004.1"/>
    <property type="molecule type" value="Genomic_DNA"/>
</dbReference>
<dbReference type="SUPFAM" id="SSF50182">
    <property type="entry name" value="Sm-like ribonucleoproteins"/>
    <property type="match status" value="1"/>
</dbReference>
<feature type="transmembrane region" description="Helical" evidence="5">
    <location>
        <begin position="327"/>
        <end position="345"/>
    </location>
</feature>
<gene>
    <name evidence="9" type="primary">mscK_2</name>
    <name evidence="8" type="ORF">CLV79_102254</name>
    <name evidence="9" type="ORF">LOS8367_01336</name>
</gene>
<dbReference type="InterPro" id="IPR010920">
    <property type="entry name" value="LSM_dom_sf"/>
</dbReference>
<dbReference type="RefSeq" id="WP_242665520.1">
    <property type="nucleotide sequence ID" value="NZ_CAXPGX010000213.1"/>
</dbReference>
<evidence type="ECO:0000313" key="9">
    <source>
        <dbReference type="EMBL" id="SLN34004.1"/>
    </source>
</evidence>
<keyword evidence="3 5" id="KW-1133">Transmembrane helix</keyword>
<dbReference type="PANTHER" id="PTHR30566">
    <property type="entry name" value="YNAI-RELATED MECHANOSENSITIVE ION CHANNEL"/>
    <property type="match status" value="1"/>
</dbReference>
<dbReference type="Proteomes" id="UP000240624">
    <property type="component" value="Unassembled WGS sequence"/>
</dbReference>
<keyword evidence="11" id="KW-1185">Reference proteome</keyword>
<accession>A0A1X6YXV4</accession>
<evidence type="ECO:0000256" key="4">
    <source>
        <dbReference type="ARBA" id="ARBA00023136"/>
    </source>
</evidence>
<dbReference type="Pfam" id="PF00924">
    <property type="entry name" value="MS_channel_2nd"/>
    <property type="match status" value="1"/>
</dbReference>
<feature type="transmembrane region" description="Helical" evidence="5">
    <location>
        <begin position="201"/>
        <end position="222"/>
    </location>
</feature>
<keyword evidence="4 5" id="KW-0472">Membrane</keyword>
<dbReference type="InterPro" id="IPR006685">
    <property type="entry name" value="MscS_channel_2nd"/>
</dbReference>
<evidence type="ECO:0000259" key="7">
    <source>
        <dbReference type="Pfam" id="PF00924"/>
    </source>
</evidence>